<dbReference type="Pfam" id="PF02742">
    <property type="entry name" value="Fe_dep_repr_C"/>
    <property type="match status" value="1"/>
</dbReference>
<keyword evidence="7" id="KW-0408">Iron</keyword>
<feature type="domain" description="HTH dtxR-type" evidence="16">
    <location>
        <begin position="7"/>
        <end position="69"/>
    </location>
</feature>
<evidence type="ECO:0000256" key="13">
    <source>
        <dbReference type="ARBA" id="ARBA00032593"/>
    </source>
</evidence>
<evidence type="ECO:0000256" key="7">
    <source>
        <dbReference type="ARBA" id="ARBA00023004"/>
    </source>
</evidence>
<dbReference type="Gene3D" id="2.30.30.90">
    <property type="match status" value="1"/>
</dbReference>
<dbReference type="Proteomes" id="UP001205080">
    <property type="component" value="Unassembled WGS sequence"/>
</dbReference>
<dbReference type="InterPro" id="IPR022689">
    <property type="entry name" value="Iron_dep_repressor"/>
</dbReference>
<dbReference type="EMBL" id="JAGPYW010000002">
    <property type="protein sequence ID" value="MCQ4613627.1"/>
    <property type="molecule type" value="Genomic_DNA"/>
</dbReference>
<dbReference type="FunFam" id="1.10.60.10:FF:000004">
    <property type="entry name" value="DtxR family transcriptional regulator"/>
    <property type="match status" value="1"/>
</dbReference>
<comment type="subunit">
    <text evidence="3">Homodimer.</text>
</comment>
<evidence type="ECO:0000256" key="14">
    <source>
        <dbReference type="ARBA" id="ARBA00032618"/>
    </source>
</evidence>
<keyword evidence="8" id="KW-0805">Transcription regulation</keyword>
<dbReference type="SMART" id="SM00529">
    <property type="entry name" value="HTH_DTXR"/>
    <property type="match status" value="1"/>
</dbReference>
<evidence type="ECO:0000256" key="15">
    <source>
        <dbReference type="ARBA" id="ARBA00033329"/>
    </source>
</evidence>
<dbReference type="InterPro" id="IPR007167">
    <property type="entry name" value="Fe-transptr_FeoA-like"/>
</dbReference>
<evidence type="ECO:0000256" key="8">
    <source>
        <dbReference type="ARBA" id="ARBA00023015"/>
    </source>
</evidence>
<proteinExistence type="inferred from homology"/>
<name>A0ABD4TMY4_9CORY</name>
<organism evidence="17 18">
    <name type="scientific">Corynebacterium pseudogenitalium</name>
    <dbReference type="NCBI Taxonomy" id="38303"/>
    <lineage>
        <taxon>Bacteria</taxon>
        <taxon>Bacillati</taxon>
        <taxon>Actinomycetota</taxon>
        <taxon>Actinomycetes</taxon>
        <taxon>Mycobacteriales</taxon>
        <taxon>Corynebacteriaceae</taxon>
        <taxon>Corynebacterium</taxon>
    </lineage>
</organism>
<dbReference type="SMART" id="SM00899">
    <property type="entry name" value="FeoA"/>
    <property type="match status" value="1"/>
</dbReference>
<dbReference type="InterPro" id="IPR001367">
    <property type="entry name" value="Fe_dep_repressor"/>
</dbReference>
<gene>
    <name evidence="17" type="ORF">KBX22_02545</name>
</gene>
<evidence type="ECO:0000256" key="4">
    <source>
        <dbReference type="ARBA" id="ARBA00016140"/>
    </source>
</evidence>
<dbReference type="AlphaFoldDB" id="A0ABD4TMY4"/>
<evidence type="ECO:0000313" key="18">
    <source>
        <dbReference type="Proteomes" id="UP001205080"/>
    </source>
</evidence>
<dbReference type="Gene3D" id="1.10.60.10">
    <property type="entry name" value="Iron dependent repressor, metal binding and dimerisation domain"/>
    <property type="match status" value="1"/>
</dbReference>
<dbReference type="InterPro" id="IPR022687">
    <property type="entry name" value="HTH_DTXR"/>
</dbReference>
<dbReference type="SUPFAM" id="SSF50037">
    <property type="entry name" value="C-terminal domain of transcriptional repressors"/>
    <property type="match status" value="1"/>
</dbReference>
<dbReference type="PROSITE" id="PS50944">
    <property type="entry name" value="HTH_DTXR"/>
    <property type="match status" value="1"/>
</dbReference>
<evidence type="ECO:0000256" key="6">
    <source>
        <dbReference type="ARBA" id="ARBA00022491"/>
    </source>
</evidence>
<reference evidence="17 18" key="1">
    <citation type="submission" date="2021-04" db="EMBL/GenBank/DDBJ databases">
        <title>Corynebacterium genitalium sp. nov. and Corynebacterium genitalium sp. nov., two new species of the genus Corynebacterium.</title>
        <authorList>
            <person name="Jaen-Luchoro D."/>
            <person name="Pinyeiro-Iglesias B."/>
            <person name="Al-Shaer S."/>
            <person name="Karlsson R."/>
            <person name="Gonzales-Siles L."/>
            <person name="Cardew S."/>
            <person name="Jensie-Markopolous S."/>
            <person name="Ohlen M."/>
            <person name="Inganas E."/>
            <person name="Moore E.R.B."/>
        </authorList>
    </citation>
    <scope>NUCLEOTIDE SEQUENCE [LARGE SCALE GENOMIC DNA]</scope>
    <source>
        <strain evidence="17 18">CCUG 55013</strain>
    </source>
</reference>
<dbReference type="InterPro" id="IPR008988">
    <property type="entry name" value="Transcriptional_repressor_C"/>
</dbReference>
<evidence type="ECO:0000256" key="2">
    <source>
        <dbReference type="ARBA" id="ARBA00007871"/>
    </source>
</evidence>
<dbReference type="PANTHER" id="PTHR33238">
    <property type="entry name" value="IRON (METAL) DEPENDENT REPRESSOR, DTXR FAMILY"/>
    <property type="match status" value="1"/>
</dbReference>
<keyword evidence="11" id="KW-0804">Transcription</keyword>
<evidence type="ECO:0000256" key="3">
    <source>
        <dbReference type="ARBA" id="ARBA00011738"/>
    </source>
</evidence>
<evidence type="ECO:0000256" key="1">
    <source>
        <dbReference type="ARBA" id="ARBA00004496"/>
    </source>
</evidence>
<sequence>MASVSQLSTSTQDYLKSLWALTEWSDTKVTTKVLADYMGLRLSSVSDAVKKLAQQGYVHHKPYAPITLTEEGRAHAVAMIRRHRLIETFLVETLGYSWDQVHDDAEVLEHAVSEFMLQRLDAHLNYPSRDPHGDPIPAADGTVPQFHAEPLSTIAPDNDVVVQRVSDGDPSLLQFFDTSGITVGTHLRTQQAAPFSDTVEVLIDGQQPPLALGKRAADAVWVTAESAESTGPTRRS</sequence>
<keyword evidence="12" id="KW-0464">Manganese</keyword>
<keyword evidence="5" id="KW-0963">Cytoplasm</keyword>
<dbReference type="InterPro" id="IPR036390">
    <property type="entry name" value="WH_DNA-bd_sf"/>
</dbReference>
<dbReference type="PANTHER" id="PTHR33238:SF11">
    <property type="entry name" value="TRANSCRIPTIONAL REGULATOR MNTR"/>
    <property type="match status" value="1"/>
</dbReference>
<evidence type="ECO:0000313" key="17">
    <source>
        <dbReference type="EMBL" id="MCQ4613627.1"/>
    </source>
</evidence>
<dbReference type="InterPro" id="IPR038157">
    <property type="entry name" value="FeoA_core_dom"/>
</dbReference>
<evidence type="ECO:0000256" key="10">
    <source>
        <dbReference type="ARBA" id="ARBA00023159"/>
    </source>
</evidence>
<dbReference type="InterPro" id="IPR036388">
    <property type="entry name" value="WH-like_DNA-bd_sf"/>
</dbReference>
<keyword evidence="6" id="KW-0678">Repressor</keyword>
<comment type="caution">
    <text evidence="17">The sequence shown here is derived from an EMBL/GenBank/DDBJ whole genome shotgun (WGS) entry which is preliminary data.</text>
</comment>
<dbReference type="Pfam" id="PF04023">
    <property type="entry name" value="FeoA"/>
    <property type="match status" value="1"/>
</dbReference>
<keyword evidence="10" id="KW-0010">Activator</keyword>
<comment type="subcellular location">
    <subcellularLocation>
        <location evidence="1">Cytoplasm</location>
    </subcellularLocation>
</comment>
<keyword evidence="9" id="KW-0238">DNA-binding</keyword>
<dbReference type="GO" id="GO:0003677">
    <property type="term" value="F:DNA binding"/>
    <property type="evidence" value="ECO:0007669"/>
    <property type="project" value="UniProtKB-KW"/>
</dbReference>
<dbReference type="Gene3D" id="1.10.10.10">
    <property type="entry name" value="Winged helix-like DNA-binding domain superfamily/Winged helix DNA-binding domain"/>
    <property type="match status" value="1"/>
</dbReference>
<accession>A0ABD4TMY4</accession>
<dbReference type="RefSeq" id="WP_256000378.1">
    <property type="nucleotide sequence ID" value="NZ_JAGPYW010000002.1"/>
</dbReference>
<evidence type="ECO:0000256" key="11">
    <source>
        <dbReference type="ARBA" id="ARBA00023163"/>
    </source>
</evidence>
<dbReference type="SUPFAM" id="SSF47979">
    <property type="entry name" value="Iron-dependent repressor protein, dimerization domain"/>
    <property type="match status" value="1"/>
</dbReference>
<dbReference type="GO" id="GO:0005737">
    <property type="term" value="C:cytoplasm"/>
    <property type="evidence" value="ECO:0007669"/>
    <property type="project" value="UniProtKB-SubCell"/>
</dbReference>
<evidence type="ECO:0000256" key="12">
    <source>
        <dbReference type="ARBA" id="ARBA00023211"/>
    </source>
</evidence>
<dbReference type="Pfam" id="PF01325">
    <property type="entry name" value="Fe_dep_repress"/>
    <property type="match status" value="1"/>
</dbReference>
<evidence type="ECO:0000259" key="16">
    <source>
        <dbReference type="PROSITE" id="PS50944"/>
    </source>
</evidence>
<dbReference type="SUPFAM" id="SSF46785">
    <property type="entry name" value="Winged helix' DNA-binding domain"/>
    <property type="match status" value="1"/>
</dbReference>
<evidence type="ECO:0000256" key="5">
    <source>
        <dbReference type="ARBA" id="ARBA00022490"/>
    </source>
</evidence>
<comment type="similarity">
    <text evidence="2">Belongs to the DtxR/MntR family.</text>
</comment>
<protein>
    <recommendedName>
        <fullName evidence="4">Diphtheria toxin repressor</fullName>
    </recommendedName>
    <alternativeName>
        <fullName evidence="14">Iron-dependent diphtheria tox regulatory element</fullName>
    </alternativeName>
    <alternativeName>
        <fullName evidence="13">Manganese transport regulator</fullName>
    </alternativeName>
    <alternativeName>
        <fullName evidence="15">Tox regulatory factor</fullName>
    </alternativeName>
</protein>
<dbReference type="InterPro" id="IPR036421">
    <property type="entry name" value="Fe_dep_repressor_sf"/>
</dbReference>
<evidence type="ECO:0000256" key="9">
    <source>
        <dbReference type="ARBA" id="ARBA00023125"/>
    </source>
</evidence>
<dbReference type="InterPro" id="IPR050536">
    <property type="entry name" value="DtxR_MntR_Metal-Reg"/>
</dbReference>